<comment type="similarity">
    <text evidence="1">Belongs to the glycosyltransferase 2 family. WaaE/KdtX subfamily.</text>
</comment>
<dbReference type="SUPFAM" id="SSF53448">
    <property type="entry name" value="Nucleotide-diphospho-sugar transferases"/>
    <property type="match status" value="1"/>
</dbReference>
<dbReference type="OrthoDB" id="9815923at2"/>
<dbReference type="InterPro" id="IPR029044">
    <property type="entry name" value="Nucleotide-diphossugar_trans"/>
</dbReference>
<dbReference type="PANTHER" id="PTHR43630:SF2">
    <property type="entry name" value="GLYCOSYLTRANSFERASE"/>
    <property type="match status" value="1"/>
</dbReference>
<organism evidence="3 4">
    <name type="scientific">Turneriella parva (strain ATCC BAA-1111 / DSM 21527 / NCTC 11395 / H)</name>
    <name type="common">Leptospira parva</name>
    <dbReference type="NCBI Taxonomy" id="869212"/>
    <lineage>
        <taxon>Bacteria</taxon>
        <taxon>Pseudomonadati</taxon>
        <taxon>Spirochaetota</taxon>
        <taxon>Spirochaetia</taxon>
        <taxon>Leptospirales</taxon>
        <taxon>Leptospiraceae</taxon>
        <taxon>Turneriella</taxon>
    </lineage>
</organism>
<dbReference type="InterPro" id="IPR001173">
    <property type="entry name" value="Glyco_trans_2-like"/>
</dbReference>
<sequence>MKISACIIGLNEEQNIEDCLLSLAGVADEIIFVDSHSTDKTISLVKQFTKKIFYRKFDNYVAQKNFAASKARFDWILNLDCDERLSPELRDSILALKSSGTDKAGFRFNRLTWYLYRFIRHSGWYPDDKVRLYNRRLAEWQGDKVHEIINTPPEKTGKLTGDLLHYSFRNIDDHLKTIRNYSELAAQAMHARGRRVSLPGVFFRSGWVIVRKFFFELSFLDGTAGIIITYYSAVATFTKYVKLYVLNKQARTAQLNRPQGRVQ</sequence>
<protein>
    <submittedName>
        <fullName evidence="3">Glycosyl transferase family 2</fullName>
    </submittedName>
</protein>
<evidence type="ECO:0000259" key="2">
    <source>
        <dbReference type="Pfam" id="PF00535"/>
    </source>
</evidence>
<dbReference type="GO" id="GO:0016740">
    <property type="term" value="F:transferase activity"/>
    <property type="evidence" value="ECO:0007669"/>
    <property type="project" value="UniProtKB-KW"/>
</dbReference>
<dbReference type="EMBL" id="CP002959">
    <property type="protein sequence ID" value="AFM10753.1"/>
    <property type="molecule type" value="Genomic_DNA"/>
</dbReference>
<dbReference type="STRING" id="869212.Turpa_0091"/>
<dbReference type="Proteomes" id="UP000006048">
    <property type="component" value="Chromosome"/>
</dbReference>
<dbReference type="Gene3D" id="3.90.550.10">
    <property type="entry name" value="Spore Coat Polysaccharide Biosynthesis Protein SpsA, Chain A"/>
    <property type="match status" value="1"/>
</dbReference>
<dbReference type="RefSeq" id="WP_014801274.1">
    <property type="nucleotide sequence ID" value="NC_018020.1"/>
</dbReference>
<dbReference type="PANTHER" id="PTHR43630">
    <property type="entry name" value="POLY-BETA-1,6-N-ACETYL-D-GLUCOSAMINE SYNTHASE"/>
    <property type="match status" value="1"/>
</dbReference>
<evidence type="ECO:0000256" key="1">
    <source>
        <dbReference type="ARBA" id="ARBA00038494"/>
    </source>
</evidence>
<dbReference type="KEGG" id="tpx:Turpa_0091"/>
<keyword evidence="3" id="KW-0808">Transferase</keyword>
<keyword evidence="4" id="KW-1185">Reference proteome</keyword>
<dbReference type="AlphaFoldDB" id="I4B0E6"/>
<name>I4B0E6_TURPD</name>
<dbReference type="CDD" id="cd02511">
    <property type="entry name" value="Beta4Glucosyltransferase"/>
    <property type="match status" value="1"/>
</dbReference>
<evidence type="ECO:0000313" key="4">
    <source>
        <dbReference type="Proteomes" id="UP000006048"/>
    </source>
</evidence>
<gene>
    <name evidence="3" type="ordered locus">Turpa_0091</name>
</gene>
<evidence type="ECO:0000313" key="3">
    <source>
        <dbReference type="EMBL" id="AFM10753.1"/>
    </source>
</evidence>
<accession>I4B0E6</accession>
<proteinExistence type="inferred from homology"/>
<dbReference type="HOGENOM" id="CLU_065962_1_0_12"/>
<dbReference type="Pfam" id="PF00535">
    <property type="entry name" value="Glycos_transf_2"/>
    <property type="match status" value="1"/>
</dbReference>
<feature type="domain" description="Glycosyltransferase 2-like" evidence="2">
    <location>
        <begin position="4"/>
        <end position="104"/>
    </location>
</feature>
<reference evidence="3 4" key="1">
    <citation type="submission" date="2012-06" db="EMBL/GenBank/DDBJ databases">
        <title>The complete chromosome of genome of Turneriella parva DSM 21527.</title>
        <authorList>
            <consortium name="US DOE Joint Genome Institute (JGI-PGF)"/>
            <person name="Lucas S."/>
            <person name="Han J."/>
            <person name="Lapidus A."/>
            <person name="Bruce D."/>
            <person name="Goodwin L."/>
            <person name="Pitluck S."/>
            <person name="Peters L."/>
            <person name="Kyrpides N."/>
            <person name="Mavromatis K."/>
            <person name="Ivanova N."/>
            <person name="Mikhailova N."/>
            <person name="Chertkov O."/>
            <person name="Detter J.C."/>
            <person name="Tapia R."/>
            <person name="Han C."/>
            <person name="Land M."/>
            <person name="Hauser L."/>
            <person name="Markowitz V."/>
            <person name="Cheng J.-F."/>
            <person name="Hugenholtz P."/>
            <person name="Woyke T."/>
            <person name="Wu D."/>
            <person name="Gronow S."/>
            <person name="Wellnitz S."/>
            <person name="Brambilla E."/>
            <person name="Klenk H.-P."/>
            <person name="Eisen J.A."/>
        </authorList>
    </citation>
    <scope>NUCLEOTIDE SEQUENCE [LARGE SCALE GENOMIC DNA]</scope>
    <source>
        <strain evidence="4">ATCC BAA-1111 / DSM 21527 / NCTC 11395 / H</strain>
    </source>
</reference>